<evidence type="ECO:0000313" key="7">
    <source>
        <dbReference type="EMBL" id="PPK82401.1"/>
    </source>
</evidence>
<dbReference type="PANTHER" id="PTHR30520">
    <property type="entry name" value="FORMATE TRANSPORTER-RELATED"/>
    <property type="match status" value="1"/>
</dbReference>
<keyword evidence="8" id="KW-1185">Reference proteome</keyword>
<dbReference type="InterPro" id="IPR024002">
    <property type="entry name" value="For/NO2_transpt_CS"/>
</dbReference>
<dbReference type="GO" id="GO:0005886">
    <property type="term" value="C:plasma membrane"/>
    <property type="evidence" value="ECO:0007669"/>
    <property type="project" value="TreeGrafter"/>
</dbReference>
<feature type="transmembrane region" description="Helical" evidence="6">
    <location>
        <begin position="181"/>
        <end position="203"/>
    </location>
</feature>
<dbReference type="InterPro" id="IPR023271">
    <property type="entry name" value="Aquaporin-like"/>
</dbReference>
<dbReference type="RefSeq" id="WP_104434828.1">
    <property type="nucleotide sequence ID" value="NZ_PTJA01000002.1"/>
</dbReference>
<evidence type="ECO:0000256" key="2">
    <source>
        <dbReference type="ARBA" id="ARBA00022692"/>
    </source>
</evidence>
<dbReference type="EMBL" id="PTJA01000002">
    <property type="protein sequence ID" value="PPK82401.1"/>
    <property type="molecule type" value="Genomic_DNA"/>
</dbReference>
<reference evidence="7 8" key="1">
    <citation type="submission" date="2018-02" db="EMBL/GenBank/DDBJ databases">
        <title>Genomic Encyclopedia of Archaeal and Bacterial Type Strains, Phase II (KMG-II): from individual species to whole genera.</title>
        <authorList>
            <person name="Goeker M."/>
        </authorList>
    </citation>
    <scope>NUCLEOTIDE SEQUENCE [LARGE SCALE GENOMIC DNA]</scope>
    <source>
        <strain evidence="7 8">DSM 3808</strain>
    </source>
</reference>
<sequence>MFQEEYSMLAKAAENKSKLLKKNPVGYWVAAMLAGIYVGFGILLIFSAGGMISSQPYVKIIMGASFGIALSLVVMAGAELFTGNNLVMAGGMFSGTVTFSETVRLWVVCLLGNWAGSILLALIFWGAGLAKGPVGEFMANAAAAKMAIPLIPLFFRAVLCNILVCLAIWCSFRCKSESGKLIMVFWCLFAFITSGYEHSIANMTLLTVGVLSPNGAAVSLSGYFYNILVVTLGNMAGGILFTAVPYYLISGKKEA</sequence>
<dbReference type="InterPro" id="IPR000292">
    <property type="entry name" value="For/NO2_transpt"/>
</dbReference>
<feature type="transmembrane region" description="Helical" evidence="6">
    <location>
        <begin position="60"/>
        <end position="82"/>
    </location>
</feature>
<evidence type="ECO:0000256" key="5">
    <source>
        <dbReference type="ARBA" id="ARBA00049660"/>
    </source>
</evidence>
<dbReference type="Proteomes" id="UP000237749">
    <property type="component" value="Unassembled WGS sequence"/>
</dbReference>
<evidence type="ECO:0000313" key="8">
    <source>
        <dbReference type="Proteomes" id="UP000237749"/>
    </source>
</evidence>
<keyword evidence="3 6" id="KW-1133">Transmembrane helix</keyword>
<organism evidence="7 8">
    <name type="scientific">Lacrimispora xylanisolvens</name>
    <dbReference type="NCBI Taxonomy" id="384636"/>
    <lineage>
        <taxon>Bacteria</taxon>
        <taxon>Bacillati</taxon>
        <taxon>Bacillota</taxon>
        <taxon>Clostridia</taxon>
        <taxon>Lachnospirales</taxon>
        <taxon>Lachnospiraceae</taxon>
        <taxon>Lacrimispora</taxon>
    </lineage>
</organism>
<dbReference type="OrthoDB" id="9786493at2"/>
<protein>
    <submittedName>
        <fullName evidence="7">Nitrite transporter NirC</fullName>
    </submittedName>
</protein>
<gene>
    <name evidence="7" type="ORF">BXY41_10289</name>
</gene>
<dbReference type="PROSITE" id="PS01005">
    <property type="entry name" value="FORMATE_NITRITE_TP_1"/>
    <property type="match status" value="1"/>
</dbReference>
<comment type="caution">
    <text evidence="7">The sequence shown here is derived from an EMBL/GenBank/DDBJ whole genome shotgun (WGS) entry which is preliminary data.</text>
</comment>
<dbReference type="GO" id="GO:0015499">
    <property type="term" value="F:formate transmembrane transporter activity"/>
    <property type="evidence" value="ECO:0007669"/>
    <property type="project" value="TreeGrafter"/>
</dbReference>
<evidence type="ECO:0000256" key="4">
    <source>
        <dbReference type="ARBA" id="ARBA00023136"/>
    </source>
</evidence>
<evidence type="ECO:0000256" key="6">
    <source>
        <dbReference type="SAM" id="Phobius"/>
    </source>
</evidence>
<proteinExistence type="inferred from homology"/>
<evidence type="ECO:0000256" key="3">
    <source>
        <dbReference type="ARBA" id="ARBA00022989"/>
    </source>
</evidence>
<feature type="transmembrane region" description="Helical" evidence="6">
    <location>
        <begin position="103"/>
        <end position="127"/>
    </location>
</feature>
<dbReference type="PROSITE" id="PS01006">
    <property type="entry name" value="FORMATE_NITRITE_TP_2"/>
    <property type="match status" value="1"/>
</dbReference>
<dbReference type="PANTHER" id="PTHR30520:SF8">
    <property type="entry name" value="NITRITE TRANSPORTER NIRC"/>
    <property type="match status" value="1"/>
</dbReference>
<comment type="subcellular location">
    <subcellularLocation>
        <location evidence="1">Membrane</location>
        <topology evidence="1">Multi-pass membrane protein</topology>
    </subcellularLocation>
</comment>
<feature type="transmembrane region" description="Helical" evidence="6">
    <location>
        <begin position="147"/>
        <end position="169"/>
    </location>
</feature>
<dbReference type="AlphaFoldDB" id="A0A2S6HWL3"/>
<name>A0A2S6HWL3_9FIRM</name>
<evidence type="ECO:0000256" key="1">
    <source>
        <dbReference type="ARBA" id="ARBA00004141"/>
    </source>
</evidence>
<feature type="transmembrane region" description="Helical" evidence="6">
    <location>
        <begin position="25"/>
        <end position="48"/>
    </location>
</feature>
<accession>A0A2S6HWL3</accession>
<comment type="similarity">
    <text evidence="5">Belongs to the FNT transporter (TC 1.A.16) family.</text>
</comment>
<feature type="transmembrane region" description="Helical" evidence="6">
    <location>
        <begin position="223"/>
        <end position="249"/>
    </location>
</feature>
<keyword evidence="4 6" id="KW-0472">Membrane</keyword>
<dbReference type="Pfam" id="PF01226">
    <property type="entry name" value="Form_Nir_trans"/>
    <property type="match status" value="1"/>
</dbReference>
<dbReference type="Gene3D" id="1.20.1080.10">
    <property type="entry name" value="Glycerol uptake facilitator protein"/>
    <property type="match status" value="1"/>
</dbReference>
<keyword evidence="2 6" id="KW-0812">Transmembrane</keyword>